<sequence>MIAITLAVPDDFEEWRDAARRLAGRGVPPEAVMWSDGSGVGDLFASAPSSNDRGTAPVEVRASRKFIDIARSVILHSDAERLNLLYRALWRLQKHPRLLDDAADPDVAALERMAKQVRRDIHKMRAFVRFRSVIDEVGDERYVAWFEPEHRIERANADFFVNRFASQRWSILTPRLSLHWDGDSLMEGPPASRGDAPAEDATEELWLGYYRSIFNPARLKVGMMLKEMPRRYWKNLPEAREISDLVAGAHKREAAMIATGTSLFEQENAPSSLEAIAEGIVQCRRCPIGCNGTRAVMGEGPPDARLMIVGEQPGDTEERESRPFVGPAGQLLDKAMQEAGVERQSAYVTNAVKHFKFTPRGKRRLHQNPTAGEIDICRWWLDGERTLIKPKVILALGASGARGLLGRTPSIGKERGRAITQPDGTLVWLTAHPSYLLRLDGEAREREHGRFADDLAGLARVLATEHRT</sequence>
<dbReference type="Pfam" id="PF03167">
    <property type="entry name" value="UDG"/>
    <property type="match status" value="1"/>
</dbReference>
<dbReference type="InterPro" id="IPR023875">
    <property type="entry name" value="DNA_repair_put"/>
</dbReference>
<keyword evidence="4" id="KW-0479">Metal-binding</keyword>
<dbReference type="InterPro" id="IPR025404">
    <property type="entry name" value="DUF4130"/>
</dbReference>
<evidence type="ECO:0000256" key="7">
    <source>
        <dbReference type="ARBA" id="ARBA00023004"/>
    </source>
</evidence>
<evidence type="ECO:0000259" key="10">
    <source>
        <dbReference type="SMART" id="SM00986"/>
    </source>
</evidence>
<evidence type="ECO:0000256" key="9">
    <source>
        <dbReference type="ARBA" id="ARBA00023204"/>
    </source>
</evidence>
<name>A0ABY1Q0I8_9SPHN</name>
<keyword evidence="7" id="KW-0408">Iron</keyword>
<dbReference type="PANTHER" id="PTHR33693:SF9">
    <property type="entry name" value="TYPE-4 URACIL-DNA GLYCOSYLASE"/>
    <property type="match status" value="1"/>
</dbReference>
<proteinExistence type="inferred from homology"/>
<evidence type="ECO:0000313" key="12">
    <source>
        <dbReference type="Proteomes" id="UP001157910"/>
    </source>
</evidence>
<dbReference type="Proteomes" id="UP001157910">
    <property type="component" value="Unassembled WGS sequence"/>
</dbReference>
<dbReference type="Gene3D" id="3.40.470.10">
    <property type="entry name" value="Uracil-DNA glycosylase-like domain"/>
    <property type="match status" value="1"/>
</dbReference>
<protein>
    <recommendedName>
        <fullName evidence="2">Type-4 uracil-DNA glycosylase</fullName>
    </recommendedName>
</protein>
<dbReference type="PANTHER" id="PTHR33693">
    <property type="entry name" value="TYPE-5 URACIL-DNA GLYCOSYLASE"/>
    <property type="match status" value="1"/>
</dbReference>
<reference evidence="11 12" key="1">
    <citation type="submission" date="2017-05" db="EMBL/GenBank/DDBJ databases">
        <authorList>
            <person name="Varghese N."/>
            <person name="Submissions S."/>
        </authorList>
    </citation>
    <scope>NUCLEOTIDE SEQUENCE [LARGE SCALE GENOMIC DNA]</scope>
    <source>
        <strain evidence="11 12">SM16</strain>
    </source>
</reference>
<keyword evidence="12" id="KW-1185">Reference proteome</keyword>
<keyword evidence="8" id="KW-0411">Iron-sulfur</keyword>
<dbReference type="NCBIfam" id="TIGR03914">
    <property type="entry name" value="UDG_fam_dom"/>
    <property type="match status" value="1"/>
</dbReference>
<dbReference type="EMBL" id="FXUI01000001">
    <property type="protein sequence ID" value="SMP54574.1"/>
    <property type="molecule type" value="Genomic_DNA"/>
</dbReference>
<dbReference type="CDD" id="cd10030">
    <property type="entry name" value="UDG-F4_TTUDGA_SPO1dp_like"/>
    <property type="match status" value="1"/>
</dbReference>
<gene>
    <name evidence="11" type="ORF">SAMN06296065_101567</name>
</gene>
<dbReference type="SMART" id="SM00986">
    <property type="entry name" value="UDG"/>
    <property type="match status" value="1"/>
</dbReference>
<dbReference type="RefSeq" id="WP_283405091.1">
    <property type="nucleotide sequence ID" value="NZ_FXUI01000001.1"/>
</dbReference>
<dbReference type="InterPro" id="IPR005273">
    <property type="entry name" value="Ura-DNA_glyco_family4"/>
</dbReference>
<comment type="similarity">
    <text evidence="1">Belongs to the uracil-DNA glycosylase (UDG) superfamily. Type 4 (UDGa) family.</text>
</comment>
<evidence type="ECO:0000256" key="1">
    <source>
        <dbReference type="ARBA" id="ARBA00006521"/>
    </source>
</evidence>
<accession>A0ABY1Q0I8</accession>
<comment type="caution">
    <text evidence="11">The sequence shown here is derived from an EMBL/GenBank/DDBJ whole genome shotgun (WGS) entry which is preliminary data.</text>
</comment>
<evidence type="ECO:0000256" key="6">
    <source>
        <dbReference type="ARBA" id="ARBA00022801"/>
    </source>
</evidence>
<keyword evidence="3" id="KW-0004">4Fe-4S</keyword>
<keyword evidence="5" id="KW-0227">DNA damage</keyword>
<evidence type="ECO:0000313" key="11">
    <source>
        <dbReference type="EMBL" id="SMP54574.1"/>
    </source>
</evidence>
<dbReference type="NCBIfam" id="TIGR03915">
    <property type="entry name" value="SAM_7_link_chp"/>
    <property type="match status" value="1"/>
</dbReference>
<dbReference type="SUPFAM" id="SSF52141">
    <property type="entry name" value="Uracil-DNA glycosylase-like"/>
    <property type="match status" value="1"/>
</dbReference>
<keyword evidence="6" id="KW-0378">Hydrolase</keyword>
<dbReference type="InterPro" id="IPR005122">
    <property type="entry name" value="Uracil-DNA_glycosylase-like"/>
</dbReference>
<evidence type="ECO:0000256" key="8">
    <source>
        <dbReference type="ARBA" id="ARBA00023014"/>
    </source>
</evidence>
<organism evidence="11 12">
    <name type="scientific">Novosphingobium panipatense</name>
    <dbReference type="NCBI Taxonomy" id="428991"/>
    <lineage>
        <taxon>Bacteria</taxon>
        <taxon>Pseudomonadati</taxon>
        <taxon>Pseudomonadota</taxon>
        <taxon>Alphaproteobacteria</taxon>
        <taxon>Sphingomonadales</taxon>
        <taxon>Sphingomonadaceae</taxon>
        <taxon>Novosphingobium</taxon>
    </lineage>
</organism>
<dbReference type="InterPro" id="IPR036895">
    <property type="entry name" value="Uracil-DNA_glycosylase-like_sf"/>
</dbReference>
<keyword evidence="9" id="KW-0234">DNA repair</keyword>
<evidence type="ECO:0000256" key="5">
    <source>
        <dbReference type="ARBA" id="ARBA00022763"/>
    </source>
</evidence>
<dbReference type="SMART" id="SM00987">
    <property type="entry name" value="UreE_C"/>
    <property type="match status" value="1"/>
</dbReference>
<evidence type="ECO:0000256" key="3">
    <source>
        <dbReference type="ARBA" id="ARBA00022485"/>
    </source>
</evidence>
<evidence type="ECO:0000256" key="4">
    <source>
        <dbReference type="ARBA" id="ARBA00022723"/>
    </source>
</evidence>
<dbReference type="InterPro" id="IPR051536">
    <property type="entry name" value="UDG_Type-4/5"/>
</dbReference>
<feature type="domain" description="Uracil-DNA glycosylase-like" evidence="10">
    <location>
        <begin position="297"/>
        <end position="456"/>
    </location>
</feature>
<dbReference type="Pfam" id="PF13566">
    <property type="entry name" value="DUF4130"/>
    <property type="match status" value="1"/>
</dbReference>
<evidence type="ECO:0000256" key="2">
    <source>
        <dbReference type="ARBA" id="ARBA00019403"/>
    </source>
</evidence>